<sequence length="128" mass="13798">MVLVAAAAMGLLLVQAGEASAVPLAVPHVVSISPADGSTIPSGPFDLTVTFDRPMLAGSYSFVRVSPATFPDCQPNARLSQDRTSYTMRCTAVAGRVYEVWFNRPPYMNFKSAEGISAQPSRTRFRAR</sequence>
<accession>A0A7X1FWK2</accession>
<dbReference type="AlphaFoldDB" id="A0A7X1FWK2"/>
<proteinExistence type="predicted"/>
<dbReference type="RefSeq" id="WP_185678220.1">
    <property type="nucleotide sequence ID" value="NZ_JACLAX010000003.1"/>
</dbReference>
<feature type="chain" id="PRO_5031575821" description="SbsA Ig-like domain-containing protein" evidence="1">
    <location>
        <begin position="22"/>
        <end position="128"/>
    </location>
</feature>
<comment type="caution">
    <text evidence="2">The sequence shown here is derived from an EMBL/GenBank/DDBJ whole genome shotgun (WGS) entry which is preliminary data.</text>
</comment>
<reference evidence="2 3" key="1">
    <citation type="submission" date="2020-08" db="EMBL/GenBank/DDBJ databases">
        <title>The genome sequence of type strain Novosphingobium piscinae KCTC 42194.</title>
        <authorList>
            <person name="Liu Y."/>
        </authorList>
    </citation>
    <scope>NUCLEOTIDE SEQUENCE [LARGE SCALE GENOMIC DNA]</scope>
    <source>
        <strain evidence="2 3">KCTC 42194</strain>
    </source>
</reference>
<dbReference type="Proteomes" id="UP000551327">
    <property type="component" value="Unassembled WGS sequence"/>
</dbReference>
<dbReference type="EMBL" id="JACLAX010000003">
    <property type="protein sequence ID" value="MBC2668328.1"/>
    <property type="molecule type" value="Genomic_DNA"/>
</dbReference>
<evidence type="ECO:0000313" key="2">
    <source>
        <dbReference type="EMBL" id="MBC2668328.1"/>
    </source>
</evidence>
<organism evidence="2 3">
    <name type="scientific">Novosphingobium piscinae</name>
    <dbReference type="NCBI Taxonomy" id="1507448"/>
    <lineage>
        <taxon>Bacteria</taxon>
        <taxon>Pseudomonadati</taxon>
        <taxon>Pseudomonadota</taxon>
        <taxon>Alphaproteobacteria</taxon>
        <taxon>Sphingomonadales</taxon>
        <taxon>Sphingomonadaceae</taxon>
        <taxon>Novosphingobium</taxon>
    </lineage>
</organism>
<feature type="signal peptide" evidence="1">
    <location>
        <begin position="1"/>
        <end position="21"/>
    </location>
</feature>
<evidence type="ECO:0008006" key="4">
    <source>
        <dbReference type="Google" id="ProtNLM"/>
    </source>
</evidence>
<keyword evidence="1" id="KW-0732">Signal</keyword>
<evidence type="ECO:0000256" key="1">
    <source>
        <dbReference type="SAM" id="SignalP"/>
    </source>
</evidence>
<protein>
    <recommendedName>
        <fullName evidence="4">SbsA Ig-like domain-containing protein</fullName>
    </recommendedName>
</protein>
<name>A0A7X1FWK2_9SPHN</name>
<keyword evidence="3" id="KW-1185">Reference proteome</keyword>
<evidence type="ECO:0000313" key="3">
    <source>
        <dbReference type="Proteomes" id="UP000551327"/>
    </source>
</evidence>
<gene>
    <name evidence="2" type="ORF">H7F53_04115</name>
</gene>